<organism evidence="5 6">
    <name type="scientific">Blomia tropicalis</name>
    <name type="common">Mite</name>
    <dbReference type="NCBI Taxonomy" id="40697"/>
    <lineage>
        <taxon>Eukaryota</taxon>
        <taxon>Metazoa</taxon>
        <taxon>Ecdysozoa</taxon>
        <taxon>Arthropoda</taxon>
        <taxon>Chelicerata</taxon>
        <taxon>Arachnida</taxon>
        <taxon>Acari</taxon>
        <taxon>Acariformes</taxon>
        <taxon>Sarcoptiformes</taxon>
        <taxon>Astigmata</taxon>
        <taxon>Glycyphagoidea</taxon>
        <taxon>Echimyopodidae</taxon>
        <taxon>Blomia</taxon>
    </lineage>
</organism>
<dbReference type="PANTHER" id="PTHR31873">
    <property type="entry name" value="L-ASPARTATE DEHYDROGENASE-RELATED"/>
    <property type="match status" value="1"/>
</dbReference>
<dbReference type="GO" id="GO:0033735">
    <property type="term" value="F:aspartate dehydrogenase [NAD(P)+] activity"/>
    <property type="evidence" value="ECO:0007669"/>
    <property type="project" value="InterPro"/>
</dbReference>
<evidence type="ECO:0000313" key="6">
    <source>
        <dbReference type="Proteomes" id="UP001142055"/>
    </source>
</evidence>
<dbReference type="Pfam" id="PF03447">
    <property type="entry name" value="NAD_binding_3"/>
    <property type="match status" value="1"/>
</dbReference>
<dbReference type="SUPFAM" id="SSF55347">
    <property type="entry name" value="Glyceraldehyde-3-phosphate dehydrogenase-like, C-terminal domain"/>
    <property type="match status" value="1"/>
</dbReference>
<feature type="domain" description="Aspartate/homoserine dehydrogenase NAD-binding" evidence="4">
    <location>
        <begin position="15"/>
        <end position="124"/>
    </location>
</feature>
<keyword evidence="6" id="KW-1185">Reference proteome</keyword>
<dbReference type="InterPro" id="IPR005106">
    <property type="entry name" value="Asp/hSer_DH_NAD-bd"/>
</dbReference>
<dbReference type="PANTHER" id="PTHR31873:SF6">
    <property type="entry name" value="ASPARTATE DEHYDROGENASE DOMAIN-CONTAINING PROTEIN"/>
    <property type="match status" value="1"/>
</dbReference>
<dbReference type="Gene3D" id="3.30.360.10">
    <property type="entry name" value="Dihydrodipicolinate Reductase, domain 2"/>
    <property type="match status" value="1"/>
</dbReference>
<evidence type="ECO:0000259" key="4">
    <source>
        <dbReference type="Pfam" id="PF03447"/>
    </source>
</evidence>
<dbReference type="Gene3D" id="3.40.50.720">
    <property type="entry name" value="NAD(P)-binding Rossmann-like Domain"/>
    <property type="match status" value="1"/>
</dbReference>
<gene>
    <name evidence="5" type="ORF">RDWZM_009416</name>
</gene>
<dbReference type="SUPFAM" id="SSF51735">
    <property type="entry name" value="NAD(P)-binding Rossmann-fold domains"/>
    <property type="match status" value="1"/>
</dbReference>
<feature type="domain" description="Aspartate dehydrogenase" evidence="3">
    <location>
        <begin position="181"/>
        <end position="241"/>
    </location>
</feature>
<dbReference type="GO" id="GO:0050661">
    <property type="term" value="F:NADP binding"/>
    <property type="evidence" value="ECO:0007669"/>
    <property type="project" value="InterPro"/>
</dbReference>
<evidence type="ECO:0000256" key="1">
    <source>
        <dbReference type="ARBA" id="ARBA00008331"/>
    </source>
</evidence>
<dbReference type="InterPro" id="IPR002811">
    <property type="entry name" value="Asp_DH"/>
</dbReference>
<dbReference type="Pfam" id="PF01958">
    <property type="entry name" value="Asp_DH_C"/>
    <property type="match status" value="1"/>
</dbReference>
<comment type="caution">
    <text evidence="5">The sequence shown here is derived from an EMBL/GenBank/DDBJ whole genome shotgun (WGS) entry which is preliminary data.</text>
</comment>
<evidence type="ECO:0000256" key="2">
    <source>
        <dbReference type="ARBA" id="ARBA00020169"/>
    </source>
</evidence>
<sequence>MDVKKKEKKLVGILGYGKVGQILVERILTEGDRLGLQLAFVWNRSSICNKVPSSVAIVEQLQDIEKFQIDLIVEVCHPNVINQNGEFLLKYADLLIGSTTALADDECYERLNQVAITFNRRILLARGALWGGNDIQRMARQNMIESVRIKMTFHPESLRLGKGPMKLLTDKVNLERDIHSNSRVLYEGSVRQLCKLAPNNVNTMATAALLGIGFDRTIGCLVADRSLVDHHRIEIEVIGSQTVNAQGDKLRPFQVKTIRLSPTSKESNVSSNQTIEAFWQSILGNYSNPFFLFALQNAF</sequence>
<dbReference type="GO" id="GO:0009435">
    <property type="term" value="P:NAD+ biosynthetic process"/>
    <property type="evidence" value="ECO:0007669"/>
    <property type="project" value="InterPro"/>
</dbReference>
<evidence type="ECO:0000259" key="3">
    <source>
        <dbReference type="Pfam" id="PF01958"/>
    </source>
</evidence>
<dbReference type="AlphaFoldDB" id="A0A9Q0RKZ9"/>
<dbReference type="InterPro" id="IPR036291">
    <property type="entry name" value="NAD(P)-bd_dom_sf"/>
</dbReference>
<dbReference type="OMA" id="LAFIWNR"/>
<proteinExistence type="inferred from homology"/>
<accession>A0A9Q0RKZ9</accession>
<name>A0A9Q0RKZ9_BLOTA</name>
<reference evidence="5" key="1">
    <citation type="submission" date="2022-12" db="EMBL/GenBank/DDBJ databases">
        <title>Genome assemblies of Blomia tropicalis.</title>
        <authorList>
            <person name="Cui Y."/>
        </authorList>
    </citation>
    <scope>NUCLEOTIDE SEQUENCE</scope>
    <source>
        <tissue evidence="5">Adult mites</tissue>
    </source>
</reference>
<comment type="similarity">
    <text evidence="1">Belongs to the L-aspartate dehydrogenase family.</text>
</comment>
<dbReference type="EMBL" id="JAPWDV010000003">
    <property type="protein sequence ID" value="KAJ6218259.1"/>
    <property type="molecule type" value="Genomic_DNA"/>
</dbReference>
<evidence type="ECO:0000313" key="5">
    <source>
        <dbReference type="EMBL" id="KAJ6218259.1"/>
    </source>
</evidence>
<protein>
    <recommendedName>
        <fullName evidence="2">Aspartate dehydrogenase domain-containing protein</fullName>
    </recommendedName>
</protein>
<dbReference type="Proteomes" id="UP001142055">
    <property type="component" value="Chromosome 3"/>
</dbReference>